<name>A0ABP0NMG7_9DINO</name>
<feature type="non-terminal residue" evidence="1">
    <location>
        <position position="243"/>
    </location>
</feature>
<organism evidence="1 2">
    <name type="scientific">Durusdinium trenchii</name>
    <dbReference type="NCBI Taxonomy" id="1381693"/>
    <lineage>
        <taxon>Eukaryota</taxon>
        <taxon>Sar</taxon>
        <taxon>Alveolata</taxon>
        <taxon>Dinophyceae</taxon>
        <taxon>Suessiales</taxon>
        <taxon>Symbiodiniaceae</taxon>
        <taxon>Durusdinium</taxon>
    </lineage>
</organism>
<protein>
    <submittedName>
        <fullName evidence="1">Uncharacterized protein</fullName>
    </submittedName>
</protein>
<feature type="non-terminal residue" evidence="1">
    <location>
        <position position="1"/>
    </location>
</feature>
<reference evidence="1 2" key="1">
    <citation type="submission" date="2024-02" db="EMBL/GenBank/DDBJ databases">
        <authorList>
            <person name="Chen Y."/>
            <person name="Shah S."/>
            <person name="Dougan E. K."/>
            <person name="Thang M."/>
            <person name="Chan C."/>
        </authorList>
    </citation>
    <scope>NUCLEOTIDE SEQUENCE [LARGE SCALE GENOMIC DNA]</scope>
</reference>
<evidence type="ECO:0000313" key="1">
    <source>
        <dbReference type="EMBL" id="CAK9064754.1"/>
    </source>
</evidence>
<comment type="caution">
    <text evidence="1">The sequence shown here is derived from an EMBL/GenBank/DDBJ whole genome shotgun (WGS) entry which is preliminary data.</text>
</comment>
<dbReference type="EMBL" id="CAXAMN010021946">
    <property type="protein sequence ID" value="CAK9064754.1"/>
    <property type="molecule type" value="Genomic_DNA"/>
</dbReference>
<accession>A0ABP0NMG7</accession>
<evidence type="ECO:0000313" key="2">
    <source>
        <dbReference type="Proteomes" id="UP001642484"/>
    </source>
</evidence>
<sequence length="243" mass="27853">RRDVPRIDKNVKRSSADGDTMTVWLSKRRKVVQEMVKEAGDLNYIEDEDDLQDWSESHQKELEFQQGKALKSQVEAYNFNGLLDHEITDSLKEAAQVLREKDRQKDKEMVTERRKAQTADLRMTMTIDWSQLAGKDDALQTFNMVRTNDRIKAGLFIVSDPTSLPERVQWAAALVGGWVTEPSGLLSHNGIVLKYKRAIRTQKKVLLTEGFRNGHLEISALIVDSIDFHKPKNGWRITMDASK</sequence>
<gene>
    <name evidence="1" type="ORF">CCMP2556_LOCUS31819</name>
</gene>
<proteinExistence type="predicted"/>
<keyword evidence="2" id="KW-1185">Reference proteome</keyword>
<dbReference type="Proteomes" id="UP001642484">
    <property type="component" value="Unassembled WGS sequence"/>
</dbReference>